<evidence type="ECO:0000259" key="8">
    <source>
        <dbReference type="PROSITE" id="PS51293"/>
    </source>
</evidence>
<evidence type="ECO:0000256" key="5">
    <source>
        <dbReference type="ARBA" id="ARBA00023242"/>
    </source>
</evidence>
<feature type="region of interest" description="Disordered" evidence="6">
    <location>
        <begin position="220"/>
        <end position="243"/>
    </location>
</feature>
<protein>
    <submittedName>
        <fullName evidence="10">Uncharacterized protein</fullName>
    </submittedName>
</protein>
<feature type="domain" description="HTH myb-type" evidence="9">
    <location>
        <begin position="55"/>
        <end position="109"/>
    </location>
</feature>
<keyword evidence="11" id="KW-1185">Reference proteome</keyword>
<dbReference type="InterPro" id="IPR001005">
    <property type="entry name" value="SANT/Myb"/>
</dbReference>
<dbReference type="InterPro" id="IPR017884">
    <property type="entry name" value="SANT_dom"/>
</dbReference>
<dbReference type="GO" id="GO:0005634">
    <property type="term" value="C:nucleus"/>
    <property type="evidence" value="ECO:0007669"/>
    <property type="project" value="UniProtKB-SubCell"/>
</dbReference>
<dbReference type="Proteomes" id="UP000655225">
    <property type="component" value="Unassembled WGS sequence"/>
</dbReference>
<dbReference type="InterPro" id="IPR017930">
    <property type="entry name" value="Myb_dom"/>
</dbReference>
<name>A0A834ZLB4_TETSI</name>
<feature type="region of interest" description="Disordered" evidence="6">
    <location>
        <begin position="110"/>
        <end position="137"/>
    </location>
</feature>
<evidence type="ECO:0000256" key="1">
    <source>
        <dbReference type="ARBA" id="ARBA00004123"/>
    </source>
</evidence>
<comment type="subcellular location">
    <subcellularLocation>
        <location evidence="1">Nucleus</location>
    </subcellularLocation>
</comment>
<dbReference type="FunFam" id="1.10.10.60:FF:000023">
    <property type="entry name" value="protein REVEILLE 6 isoform X1"/>
    <property type="match status" value="1"/>
</dbReference>
<dbReference type="InterPro" id="IPR006447">
    <property type="entry name" value="Myb_dom_plants"/>
</dbReference>
<dbReference type="NCBIfam" id="TIGR01557">
    <property type="entry name" value="myb_SHAQKYF"/>
    <property type="match status" value="1"/>
</dbReference>
<dbReference type="SUPFAM" id="SSF46689">
    <property type="entry name" value="Homeodomain-like"/>
    <property type="match status" value="1"/>
</dbReference>
<dbReference type="PROSITE" id="PS50090">
    <property type="entry name" value="MYB_LIKE"/>
    <property type="match status" value="1"/>
</dbReference>
<dbReference type="Pfam" id="PF00249">
    <property type="entry name" value="Myb_DNA-binding"/>
    <property type="match status" value="1"/>
</dbReference>
<dbReference type="PANTHER" id="PTHR12802:SF155">
    <property type="entry name" value="DEUBIQUITINASE MYSM1"/>
    <property type="match status" value="1"/>
</dbReference>
<feature type="compositionally biased region" description="Polar residues" evidence="6">
    <location>
        <begin position="166"/>
        <end position="202"/>
    </location>
</feature>
<feature type="domain" description="SANT" evidence="8">
    <location>
        <begin position="58"/>
        <end position="109"/>
    </location>
</feature>
<proteinExistence type="predicted"/>
<feature type="domain" description="Myb-like" evidence="7">
    <location>
        <begin position="55"/>
        <end position="105"/>
    </location>
</feature>
<dbReference type="InterPro" id="IPR009057">
    <property type="entry name" value="Homeodomain-like_sf"/>
</dbReference>
<comment type="caution">
    <text evidence="10">The sequence shown here is derived from an EMBL/GenBank/DDBJ whole genome shotgun (WGS) entry which is preliminary data.</text>
</comment>
<dbReference type="PROSITE" id="PS51294">
    <property type="entry name" value="HTH_MYB"/>
    <property type="match status" value="1"/>
</dbReference>
<evidence type="ECO:0000259" key="7">
    <source>
        <dbReference type="PROSITE" id="PS50090"/>
    </source>
</evidence>
<dbReference type="GO" id="GO:0003677">
    <property type="term" value="F:DNA binding"/>
    <property type="evidence" value="ECO:0007669"/>
    <property type="project" value="UniProtKB-KW"/>
</dbReference>
<sequence>MAAQDRSGGTNPKTIATADNCMFLDVGSQSITGVQLEEIYSSGDDHAPKARKPYTITKHRERWTEDEHKKFLEALKLYGRAWRRIEEHVGTKTAVQIRSHAQKFFSKVVQKSSSSNGGSEKPIVIPPPRPKRKPMHPYPRKLVNSLKKGISVLGQPERPLSRNLSASIQENQSPTSALSTFGSDTLDSTTLNPHNNSLSPVSSYEGVINPVSLLLSEKVNGSMTPASSTEEENGSPSSVLVTPGSFQVDQSSMKSDPDSQDNVCSTEDLAVEAPTTTLKLFGRTILVTDSHRPPSSTVGTQKTFQSESHQENLDMNEEKPVQTLPWNTTHTEFSLGATKGCSSPCPWPCGAPPVFYMQLQKEDPNLGSTAALPGWALYGGFSFPLVPTHTHISTQMTPDSCLEEVQEGKEIQKEGSSMGSSTASVSEVGNGDKNWDVVESQSHSEQRANPDKFMKGFIPYKRCLAERETQSSAIVREERDAQRIRLCL</sequence>
<dbReference type="Gene3D" id="1.10.10.60">
    <property type="entry name" value="Homeodomain-like"/>
    <property type="match status" value="1"/>
</dbReference>
<feature type="compositionally biased region" description="Low complexity" evidence="6">
    <location>
        <begin position="416"/>
        <end position="426"/>
    </location>
</feature>
<feature type="region of interest" description="Disordered" evidence="6">
    <location>
        <begin position="166"/>
        <end position="203"/>
    </location>
</feature>
<evidence type="ECO:0000256" key="2">
    <source>
        <dbReference type="ARBA" id="ARBA00023015"/>
    </source>
</evidence>
<dbReference type="GO" id="GO:0010468">
    <property type="term" value="P:regulation of gene expression"/>
    <property type="evidence" value="ECO:0007669"/>
    <property type="project" value="UniProtKB-ARBA"/>
</dbReference>
<dbReference type="CDD" id="cd00167">
    <property type="entry name" value="SANT"/>
    <property type="match status" value="1"/>
</dbReference>
<evidence type="ECO:0000313" key="11">
    <source>
        <dbReference type="Proteomes" id="UP000655225"/>
    </source>
</evidence>
<organism evidence="10 11">
    <name type="scientific">Tetracentron sinense</name>
    <name type="common">Spur-leaf</name>
    <dbReference type="NCBI Taxonomy" id="13715"/>
    <lineage>
        <taxon>Eukaryota</taxon>
        <taxon>Viridiplantae</taxon>
        <taxon>Streptophyta</taxon>
        <taxon>Embryophyta</taxon>
        <taxon>Tracheophyta</taxon>
        <taxon>Spermatophyta</taxon>
        <taxon>Magnoliopsida</taxon>
        <taxon>Trochodendrales</taxon>
        <taxon>Trochodendraceae</taxon>
        <taxon>Tetracentron</taxon>
    </lineage>
</organism>
<dbReference type="PROSITE" id="PS51293">
    <property type="entry name" value="SANT"/>
    <property type="match status" value="1"/>
</dbReference>
<dbReference type="SMART" id="SM00717">
    <property type="entry name" value="SANT"/>
    <property type="match status" value="1"/>
</dbReference>
<gene>
    <name evidence="10" type="ORF">HHK36_006649</name>
</gene>
<dbReference type="OMA" id="SCHLLSW"/>
<dbReference type="AlphaFoldDB" id="A0A834ZLB4"/>
<keyword evidence="3" id="KW-0238">DNA-binding</keyword>
<feature type="region of interest" description="Disordered" evidence="6">
    <location>
        <begin position="410"/>
        <end position="449"/>
    </location>
</feature>
<dbReference type="OrthoDB" id="118550at2759"/>
<keyword evidence="2" id="KW-0805">Transcription regulation</keyword>
<reference evidence="10 11" key="1">
    <citation type="submission" date="2020-04" db="EMBL/GenBank/DDBJ databases">
        <title>Plant Genome Project.</title>
        <authorList>
            <person name="Zhang R.-G."/>
        </authorList>
    </citation>
    <scope>NUCLEOTIDE SEQUENCE [LARGE SCALE GENOMIC DNA]</scope>
    <source>
        <strain evidence="10">YNK0</strain>
        <tissue evidence="10">Leaf</tissue>
    </source>
</reference>
<accession>A0A834ZLB4</accession>
<dbReference type="EMBL" id="JABCRI010000004">
    <property type="protein sequence ID" value="KAF8407515.1"/>
    <property type="molecule type" value="Genomic_DNA"/>
</dbReference>
<keyword evidence="5" id="KW-0539">Nucleus</keyword>
<evidence type="ECO:0000256" key="6">
    <source>
        <dbReference type="SAM" id="MobiDB-lite"/>
    </source>
</evidence>
<keyword evidence="4" id="KW-0804">Transcription</keyword>
<evidence type="ECO:0000259" key="9">
    <source>
        <dbReference type="PROSITE" id="PS51294"/>
    </source>
</evidence>
<evidence type="ECO:0000256" key="4">
    <source>
        <dbReference type="ARBA" id="ARBA00023163"/>
    </source>
</evidence>
<evidence type="ECO:0000313" key="10">
    <source>
        <dbReference type="EMBL" id="KAF8407515.1"/>
    </source>
</evidence>
<evidence type="ECO:0000256" key="3">
    <source>
        <dbReference type="ARBA" id="ARBA00023125"/>
    </source>
</evidence>
<dbReference type="PANTHER" id="PTHR12802">
    <property type="entry name" value="SWI/SNF COMPLEX-RELATED"/>
    <property type="match status" value="1"/>
</dbReference>